<dbReference type="AlphaFoldDB" id="A0A1I7JPW4"/>
<keyword evidence="3" id="KW-1185">Reference proteome</keyword>
<dbReference type="Gene3D" id="3.30.70.2970">
    <property type="entry name" value="Protein of unknown function (DUF541), domain 2"/>
    <property type="match status" value="1"/>
</dbReference>
<dbReference type="GO" id="GO:0006974">
    <property type="term" value="P:DNA damage response"/>
    <property type="evidence" value="ECO:0007669"/>
    <property type="project" value="TreeGrafter"/>
</dbReference>
<dbReference type="GO" id="GO:0016301">
    <property type="term" value="F:kinase activity"/>
    <property type="evidence" value="ECO:0007669"/>
    <property type="project" value="UniProtKB-KW"/>
</dbReference>
<dbReference type="RefSeq" id="WP_093556321.1">
    <property type="nucleotide sequence ID" value="NZ_FPBO01000012.1"/>
</dbReference>
<keyword evidence="2" id="KW-0808">Transferase</keyword>
<keyword evidence="2" id="KW-0418">Kinase</keyword>
<protein>
    <submittedName>
        <fullName evidence="2">Uncharacterized conserved protein YggE, contains kinase-interacting SIMPL domain</fullName>
    </submittedName>
</protein>
<dbReference type="InterPro" id="IPR052022">
    <property type="entry name" value="26kDa_periplasmic_antigen"/>
</dbReference>
<dbReference type="Proteomes" id="UP000199391">
    <property type="component" value="Unassembled WGS sequence"/>
</dbReference>
<evidence type="ECO:0000256" key="1">
    <source>
        <dbReference type="SAM" id="SignalP"/>
    </source>
</evidence>
<feature type="chain" id="PRO_5011527894" evidence="1">
    <location>
        <begin position="21"/>
        <end position="252"/>
    </location>
</feature>
<dbReference type="PANTHER" id="PTHR34387">
    <property type="entry name" value="SLR1258 PROTEIN"/>
    <property type="match status" value="1"/>
</dbReference>
<evidence type="ECO:0000313" key="2">
    <source>
        <dbReference type="EMBL" id="SFU87156.1"/>
    </source>
</evidence>
<dbReference type="Pfam" id="PF04402">
    <property type="entry name" value="SIMPL"/>
    <property type="match status" value="1"/>
</dbReference>
<accession>A0A1I7JPW4</accession>
<proteinExistence type="predicted"/>
<dbReference type="Gene3D" id="3.30.110.170">
    <property type="entry name" value="Protein of unknown function (DUF541), domain 1"/>
    <property type="match status" value="1"/>
</dbReference>
<keyword evidence="1" id="KW-0732">Signal</keyword>
<dbReference type="STRING" id="1035707.SAMN05216552_1012130"/>
<dbReference type="EMBL" id="FPBO01000012">
    <property type="protein sequence ID" value="SFU87156.1"/>
    <property type="molecule type" value="Genomic_DNA"/>
</dbReference>
<sequence>MTIHKTLLAAALLLGSQAHAQSMPTAGTLVIVPAHGEVTAPNDQAVATLAIEEQDKDKAAAASRVNLKMKQGVDIVKKADPQASLKTQGYYTYPIYPEDRPPPPGTAPKPRVPTAWRVGQYLQITTTNIERLPATVAAAQKILTLNGLHFGLSRAATRKLDEQRIAATYQNLNERIAAIAAAMGRKTGDAVLETVDFEGSGNYGGNQQREAYAPAPMAMRAAKAADMQVEEPSFEPGETTLDMRLVGKVKFK</sequence>
<name>A0A1I7JPW4_9BURK</name>
<gene>
    <name evidence="2" type="ORF">SAMN05216552_1012130</name>
</gene>
<dbReference type="PANTHER" id="PTHR34387:SF2">
    <property type="entry name" value="SLR1258 PROTEIN"/>
    <property type="match status" value="1"/>
</dbReference>
<organism evidence="2 3">
    <name type="scientific">Pseudoduganella namucuonensis</name>
    <dbReference type="NCBI Taxonomy" id="1035707"/>
    <lineage>
        <taxon>Bacteria</taxon>
        <taxon>Pseudomonadati</taxon>
        <taxon>Pseudomonadota</taxon>
        <taxon>Betaproteobacteria</taxon>
        <taxon>Burkholderiales</taxon>
        <taxon>Oxalobacteraceae</taxon>
        <taxon>Telluria group</taxon>
        <taxon>Pseudoduganella</taxon>
    </lineage>
</organism>
<dbReference type="OrthoDB" id="8772402at2"/>
<feature type="signal peptide" evidence="1">
    <location>
        <begin position="1"/>
        <end position="20"/>
    </location>
</feature>
<evidence type="ECO:0000313" key="3">
    <source>
        <dbReference type="Proteomes" id="UP000199391"/>
    </source>
</evidence>
<reference evidence="3" key="1">
    <citation type="submission" date="2016-10" db="EMBL/GenBank/DDBJ databases">
        <authorList>
            <person name="Varghese N."/>
            <person name="Submissions S."/>
        </authorList>
    </citation>
    <scope>NUCLEOTIDE SEQUENCE [LARGE SCALE GENOMIC DNA]</scope>
    <source>
        <strain evidence="3">CGMCC 1.11014</strain>
    </source>
</reference>
<dbReference type="InterPro" id="IPR007497">
    <property type="entry name" value="SIMPL/DUF541"/>
</dbReference>